<dbReference type="RefSeq" id="WP_200586270.1">
    <property type="nucleotide sequence ID" value="NZ_JAEHFY010000014.1"/>
</dbReference>
<evidence type="ECO:0000313" key="2">
    <source>
        <dbReference type="EMBL" id="MBK0383462.1"/>
    </source>
</evidence>
<keyword evidence="1" id="KW-0732">Signal</keyword>
<dbReference type="EMBL" id="JAEHFY010000014">
    <property type="protein sequence ID" value="MBK0383462.1"/>
    <property type="molecule type" value="Genomic_DNA"/>
</dbReference>
<keyword evidence="3" id="KW-1185">Reference proteome</keyword>
<feature type="chain" id="PRO_5047446686" evidence="1">
    <location>
        <begin position="20"/>
        <end position="345"/>
    </location>
</feature>
<protein>
    <submittedName>
        <fullName evidence="2">Uncharacterized protein</fullName>
    </submittedName>
</protein>
<comment type="caution">
    <text evidence="2">The sequence shown here is derived from an EMBL/GenBank/DDBJ whole genome shotgun (WGS) entry which is preliminary data.</text>
</comment>
<gene>
    <name evidence="2" type="ORF">I5M32_10875</name>
</gene>
<sequence length="345" mass="38416">MKYTLILVTLLFFSMSIIAQKRTFEVVSFTAPAKWQKVENVGGIQFSVTDKKTGGYAIAIITKATESNLSTSENFNNAWQRLVKSTVKVDDDPAMQNPLSENGWDILSGKTNYTDGNNKGVATLLNATGGGQTVSVVLMTNTQQYQNALLAFINSLELAKVTSSTPSKTAASANKVNILSLVGLWTYYVLEATGNNINGMPQYTAGYLRKEYVFYPDGTYLFRNKQWLTKTANILFIYETGTYSVNGNQLTITPKNGKSGFWGKTKSTKEWGKFLKYADYNLEKTTYTFEVLQDTSYGNKLILNPGRPTVRDGDNSNTGVGSFEFYYSKRELESLIDNPPGWKHL</sequence>
<dbReference type="Proteomes" id="UP000660024">
    <property type="component" value="Unassembled WGS sequence"/>
</dbReference>
<accession>A0ABS1BKQ6</accession>
<feature type="signal peptide" evidence="1">
    <location>
        <begin position="1"/>
        <end position="19"/>
    </location>
</feature>
<evidence type="ECO:0000313" key="3">
    <source>
        <dbReference type="Proteomes" id="UP000660024"/>
    </source>
</evidence>
<organism evidence="2 3">
    <name type="scientific">Pedobacter segetis</name>
    <dbReference type="NCBI Taxonomy" id="2793069"/>
    <lineage>
        <taxon>Bacteria</taxon>
        <taxon>Pseudomonadati</taxon>
        <taxon>Bacteroidota</taxon>
        <taxon>Sphingobacteriia</taxon>
        <taxon>Sphingobacteriales</taxon>
        <taxon>Sphingobacteriaceae</taxon>
        <taxon>Pedobacter</taxon>
    </lineage>
</organism>
<reference evidence="2 3" key="1">
    <citation type="submission" date="2020-12" db="EMBL/GenBank/DDBJ databases">
        <title>Bacterial novel species Pedobacter sp. SD-b isolated from soil.</title>
        <authorList>
            <person name="Jung H.-Y."/>
        </authorList>
    </citation>
    <scope>NUCLEOTIDE SEQUENCE [LARGE SCALE GENOMIC DNA]</scope>
    <source>
        <strain evidence="2 3">SD-b</strain>
    </source>
</reference>
<evidence type="ECO:0000256" key="1">
    <source>
        <dbReference type="SAM" id="SignalP"/>
    </source>
</evidence>
<name>A0ABS1BKQ6_9SPHI</name>
<proteinExistence type="predicted"/>